<keyword evidence="2" id="KW-1185">Reference proteome</keyword>
<evidence type="ECO:0000313" key="2">
    <source>
        <dbReference type="Proteomes" id="UP001196413"/>
    </source>
</evidence>
<comment type="caution">
    <text evidence="1">The sequence shown here is derived from an EMBL/GenBank/DDBJ whole genome shotgun (WGS) entry which is preliminary data.</text>
</comment>
<sequence length="205" mass="22351">MIHEAIHPSGVGKLIPDWSQNCLRISSTDSAQRGRPRVIVKARCPSPSLASQTLPPAMVYSSKSNIQDIFSTSPNEVVAGSVVERLVMQTIKNSLTCIIVDNRVKGICSTKMDDKKYGKTNAKDMVTVTSVNDIYLTIPETLSACPAHFFETCLMKKGNLADHKYHNGELFENDVAKCSGQSSRMLASGPFKSHFFSPRATVGGN</sequence>
<dbReference type="AlphaFoldDB" id="A0AAD5WHC3"/>
<protein>
    <submittedName>
        <fullName evidence="1">Uncharacterized protein</fullName>
    </submittedName>
</protein>
<reference evidence="1" key="1">
    <citation type="submission" date="2021-06" db="EMBL/GenBank/DDBJ databases">
        <title>Parelaphostrongylus tenuis whole genome reference sequence.</title>
        <authorList>
            <person name="Garwood T.J."/>
            <person name="Larsen P.A."/>
            <person name="Fountain-Jones N.M."/>
            <person name="Garbe J.R."/>
            <person name="Macchietto M.G."/>
            <person name="Kania S.A."/>
            <person name="Gerhold R.W."/>
            <person name="Richards J.E."/>
            <person name="Wolf T.M."/>
        </authorList>
    </citation>
    <scope>NUCLEOTIDE SEQUENCE</scope>
    <source>
        <strain evidence="1">MNPRO001-30</strain>
        <tissue evidence="1">Meninges</tissue>
    </source>
</reference>
<accession>A0AAD5WHC3</accession>
<gene>
    <name evidence="1" type="ORF">KIN20_031067</name>
</gene>
<dbReference type="Proteomes" id="UP001196413">
    <property type="component" value="Unassembled WGS sequence"/>
</dbReference>
<proteinExistence type="predicted"/>
<dbReference type="EMBL" id="JAHQIW010006610">
    <property type="protein sequence ID" value="KAJ1369578.1"/>
    <property type="molecule type" value="Genomic_DNA"/>
</dbReference>
<name>A0AAD5WHC3_PARTN</name>
<evidence type="ECO:0000313" key="1">
    <source>
        <dbReference type="EMBL" id="KAJ1369578.1"/>
    </source>
</evidence>
<organism evidence="1 2">
    <name type="scientific">Parelaphostrongylus tenuis</name>
    <name type="common">Meningeal worm</name>
    <dbReference type="NCBI Taxonomy" id="148309"/>
    <lineage>
        <taxon>Eukaryota</taxon>
        <taxon>Metazoa</taxon>
        <taxon>Ecdysozoa</taxon>
        <taxon>Nematoda</taxon>
        <taxon>Chromadorea</taxon>
        <taxon>Rhabditida</taxon>
        <taxon>Rhabditina</taxon>
        <taxon>Rhabditomorpha</taxon>
        <taxon>Strongyloidea</taxon>
        <taxon>Metastrongylidae</taxon>
        <taxon>Parelaphostrongylus</taxon>
    </lineage>
</organism>